<evidence type="ECO:0000313" key="3">
    <source>
        <dbReference type="Proteomes" id="UP001500459"/>
    </source>
</evidence>
<dbReference type="EMBL" id="BAABCW010000012">
    <property type="protein sequence ID" value="GAA3513503.1"/>
    <property type="molecule type" value="Genomic_DNA"/>
</dbReference>
<gene>
    <name evidence="2" type="ORF">GCM10022393_29120</name>
</gene>
<evidence type="ECO:0000256" key="1">
    <source>
        <dbReference type="SAM" id="SignalP"/>
    </source>
</evidence>
<name>A0ABP6UQS4_9FLAO</name>
<reference evidence="3" key="1">
    <citation type="journal article" date="2019" name="Int. J. Syst. Evol. Microbiol.">
        <title>The Global Catalogue of Microorganisms (GCM) 10K type strain sequencing project: providing services to taxonomists for standard genome sequencing and annotation.</title>
        <authorList>
            <consortium name="The Broad Institute Genomics Platform"/>
            <consortium name="The Broad Institute Genome Sequencing Center for Infectious Disease"/>
            <person name="Wu L."/>
            <person name="Ma J."/>
        </authorList>
    </citation>
    <scope>NUCLEOTIDE SEQUENCE [LARGE SCALE GENOMIC DNA]</scope>
    <source>
        <strain evidence="3">JCM 17106</strain>
    </source>
</reference>
<dbReference type="Proteomes" id="UP001500459">
    <property type="component" value="Unassembled WGS sequence"/>
</dbReference>
<keyword evidence="3" id="KW-1185">Reference proteome</keyword>
<evidence type="ECO:0000313" key="2">
    <source>
        <dbReference type="EMBL" id="GAA3513503.1"/>
    </source>
</evidence>
<sequence>MKLKIMIAFFICCVSTLSYGQDYKSYTEVVKNIDTKIDQGSYSADTSISADKLIIETPEQNIAEENEDFFSEDEWRKIKNQIKKNKDKITNLGNNMYSSKTLDTIFLYISDTDTKTKLSCNN</sequence>
<organism evidence="2 3">
    <name type="scientific">Aquimarina addita</name>
    <dbReference type="NCBI Taxonomy" id="870485"/>
    <lineage>
        <taxon>Bacteria</taxon>
        <taxon>Pseudomonadati</taxon>
        <taxon>Bacteroidota</taxon>
        <taxon>Flavobacteriia</taxon>
        <taxon>Flavobacteriales</taxon>
        <taxon>Flavobacteriaceae</taxon>
        <taxon>Aquimarina</taxon>
    </lineage>
</organism>
<keyword evidence="1" id="KW-0732">Signal</keyword>
<comment type="caution">
    <text evidence="2">The sequence shown here is derived from an EMBL/GenBank/DDBJ whole genome shotgun (WGS) entry which is preliminary data.</text>
</comment>
<feature type="signal peptide" evidence="1">
    <location>
        <begin position="1"/>
        <end position="20"/>
    </location>
</feature>
<accession>A0ABP6UQS4</accession>
<feature type="chain" id="PRO_5045634947" evidence="1">
    <location>
        <begin position="21"/>
        <end position="122"/>
    </location>
</feature>
<dbReference type="RefSeq" id="WP_344928657.1">
    <property type="nucleotide sequence ID" value="NZ_BAABCW010000012.1"/>
</dbReference>
<proteinExistence type="predicted"/>
<protein>
    <submittedName>
        <fullName evidence="2">Uncharacterized protein</fullName>
    </submittedName>
</protein>